<feature type="domain" description="Anti-proliferative protein" evidence="3">
    <location>
        <begin position="88"/>
        <end position="107"/>
    </location>
</feature>
<comment type="similarity">
    <text evidence="1">Belongs to the BTG family.</text>
</comment>
<dbReference type="Proteomes" id="UP001148018">
    <property type="component" value="Unassembled WGS sequence"/>
</dbReference>
<feature type="compositionally biased region" description="Low complexity" evidence="2">
    <location>
        <begin position="147"/>
        <end position="156"/>
    </location>
</feature>
<sequence>MEREVSAGVHFLKRIALERGKLDEAKAEAFAEKLHQHLCDKYNGHWYKNCPSKGQAYRCIQINSGVVCDDVLLKACRESHLTTSQLGLPRELTLWIDPLEVCARSGENCRPFTVARFEEEPGVAGRGGLEDPKGEGQEAGGLDTSDYHSATSSSGSSLPANLQYFYQPAPAWPRYKKAAPVFLTPVCTPPLPQLFRYYFVPQPSPHFLVPQAPLQPIVAR</sequence>
<dbReference type="FunFam" id="3.90.640.90:FF:000002">
    <property type="entry name" value="BTG anti-proliferation factor 4"/>
    <property type="match status" value="1"/>
</dbReference>
<dbReference type="PROSITE" id="PS01203">
    <property type="entry name" value="BTG_2"/>
    <property type="match status" value="1"/>
</dbReference>
<dbReference type="OrthoDB" id="19928at2759"/>
<dbReference type="InterPro" id="IPR033332">
    <property type="entry name" value="BTG"/>
</dbReference>
<evidence type="ECO:0000313" key="4">
    <source>
        <dbReference type="EMBL" id="KAJ3598224.1"/>
    </source>
</evidence>
<dbReference type="SMART" id="SM00099">
    <property type="entry name" value="btg1"/>
    <property type="match status" value="1"/>
</dbReference>
<gene>
    <name evidence="4" type="ORF">NHX12_001735</name>
</gene>
<dbReference type="InterPro" id="IPR036054">
    <property type="entry name" value="BTG-like_sf"/>
</dbReference>
<feature type="region of interest" description="Disordered" evidence="2">
    <location>
        <begin position="121"/>
        <end position="156"/>
    </location>
</feature>
<dbReference type="EMBL" id="JANIIK010000109">
    <property type="protein sequence ID" value="KAJ3598224.1"/>
    <property type="molecule type" value="Genomic_DNA"/>
</dbReference>
<dbReference type="PANTHER" id="PTHR22978:SF12">
    <property type="entry name" value="MATERNAL B9.15 PROTEIN-LIKE ISOFORM X1"/>
    <property type="match status" value="1"/>
</dbReference>
<dbReference type="SUPFAM" id="SSF160696">
    <property type="entry name" value="BTG domain-like"/>
    <property type="match status" value="1"/>
</dbReference>
<keyword evidence="5" id="KW-1185">Reference proteome</keyword>
<dbReference type="Gene3D" id="3.90.640.90">
    <property type="entry name" value="Anti-proliferative protein, N-terminal domain"/>
    <property type="match status" value="1"/>
</dbReference>
<dbReference type="PRINTS" id="PR00310">
    <property type="entry name" value="ANTIPRLFBTG1"/>
</dbReference>
<organism evidence="4 5">
    <name type="scientific">Muraenolepis orangiensis</name>
    <name type="common">Patagonian moray cod</name>
    <dbReference type="NCBI Taxonomy" id="630683"/>
    <lineage>
        <taxon>Eukaryota</taxon>
        <taxon>Metazoa</taxon>
        <taxon>Chordata</taxon>
        <taxon>Craniata</taxon>
        <taxon>Vertebrata</taxon>
        <taxon>Euteleostomi</taxon>
        <taxon>Actinopterygii</taxon>
        <taxon>Neopterygii</taxon>
        <taxon>Teleostei</taxon>
        <taxon>Neoteleostei</taxon>
        <taxon>Acanthomorphata</taxon>
        <taxon>Zeiogadaria</taxon>
        <taxon>Gadariae</taxon>
        <taxon>Gadiformes</taxon>
        <taxon>Muraenolepidoidei</taxon>
        <taxon>Muraenolepididae</taxon>
        <taxon>Muraenolepis</taxon>
    </lineage>
</organism>
<reference evidence="4" key="1">
    <citation type="submission" date="2022-07" db="EMBL/GenBank/DDBJ databases">
        <title>Chromosome-level genome of Muraenolepis orangiensis.</title>
        <authorList>
            <person name="Kim J."/>
        </authorList>
    </citation>
    <scope>NUCLEOTIDE SEQUENCE</scope>
    <source>
        <strain evidence="4">KU_S4_2022</strain>
        <tissue evidence="4">Muscle</tissue>
    </source>
</reference>
<evidence type="ECO:0000256" key="1">
    <source>
        <dbReference type="ARBA" id="ARBA00007989"/>
    </source>
</evidence>
<dbReference type="GO" id="GO:0005634">
    <property type="term" value="C:nucleus"/>
    <property type="evidence" value="ECO:0007669"/>
    <property type="project" value="TreeGrafter"/>
</dbReference>
<protein>
    <recommendedName>
        <fullName evidence="3">Anti-proliferative protein domain-containing protein</fullName>
    </recommendedName>
</protein>
<accession>A0A9Q0IGT1</accession>
<dbReference type="InterPro" id="IPR002087">
    <property type="entry name" value="Anti_prolifrtn"/>
</dbReference>
<dbReference type="GO" id="GO:0005737">
    <property type="term" value="C:cytoplasm"/>
    <property type="evidence" value="ECO:0007669"/>
    <property type="project" value="TreeGrafter"/>
</dbReference>
<name>A0A9Q0IGT1_9TELE</name>
<dbReference type="PANTHER" id="PTHR22978">
    <property type="entry name" value="B-CELL TRANSLOCATION GENE"/>
    <property type="match status" value="1"/>
</dbReference>
<proteinExistence type="inferred from homology"/>
<dbReference type="AlphaFoldDB" id="A0A9Q0IGT1"/>
<evidence type="ECO:0000259" key="3">
    <source>
        <dbReference type="PROSITE" id="PS01203"/>
    </source>
</evidence>
<evidence type="ECO:0000313" key="5">
    <source>
        <dbReference type="Proteomes" id="UP001148018"/>
    </source>
</evidence>
<evidence type="ECO:0000256" key="2">
    <source>
        <dbReference type="SAM" id="MobiDB-lite"/>
    </source>
</evidence>
<dbReference type="Pfam" id="PF07742">
    <property type="entry name" value="BTG"/>
    <property type="match status" value="1"/>
</dbReference>
<comment type="caution">
    <text evidence="4">The sequence shown here is derived from an EMBL/GenBank/DDBJ whole genome shotgun (WGS) entry which is preliminary data.</text>
</comment>